<evidence type="ECO:0000313" key="5">
    <source>
        <dbReference type="EMBL" id="BCJ91794.1"/>
    </source>
</evidence>
<accession>A0A6S6QMS9</accession>
<dbReference type="Gene3D" id="3.30.720.160">
    <property type="entry name" value="Bifunctional DNA primase/polymerase, N-terminal"/>
    <property type="match status" value="1"/>
</dbReference>
<evidence type="ECO:0000256" key="1">
    <source>
        <dbReference type="ARBA" id="ARBA00022741"/>
    </source>
</evidence>
<gene>
    <name evidence="5" type="ORF">IZ6_25290</name>
</gene>
<evidence type="ECO:0000256" key="3">
    <source>
        <dbReference type="ARBA" id="ARBA00022840"/>
    </source>
</evidence>
<dbReference type="KEGG" id="tso:IZ6_25290"/>
<sequence length="815" mass="92379">MNNIFANEAPRYWAAGLPVIPLRVRDKMPAINRWQLFADTMPTEDQKEEWLLVYHNGNIGLPLGPQSNIVAIDIDTDDPKVLAVLERVLPKSPWKRIGRKGCVMAYRYNGQRTFRLKFANGEMLCECLSKGTQFVLPPSIHPTTQLPYQANGHLLDVLSILPLLPRDIESILRGALEDEGIELSSGTQTRVSTFVPSGARDNAMVAHAGILARAITRGERTLIEALDEIGEWVDSFVERVAGDDISREKAQQKVIEFLVRDVLGERKRTLPEGWDTGLSGEDKEKLGLNFEEENERWEAIKIRNYMQAEFQKISEPNSSAWMSTVEFVLARIAAADLSSLEEDQMLQTITNLSNKQITLTALRKRLRELRQGEIEGNDHAEIANAVITEMSHFGEIRFFGSRFWQWRGACWEPLQEGHILRVIAEDFGHYPAAKKQNDHRGIVKTMASLLEKDLKQIALSGVNFANGFLTEDLELHPHNPDHGLTYVLPYRYMPEDAGRCPLFTQYLHDAWGENPDFQDKISSLQEMMAATMFGLAPKFQRVCCLLGPGGTGKTTLAKIMMELLPDDAVSYVPPHDWSDRFQPTMMLNKIMNFCGELSESKLIDGEKFKLIVEGAEINGQLKGQQIFKFRPIAAQWFAANHLPKSRDHSDGFTRRWLFLEFTRVIPREQRDVDFAVRVANEEREAIASWAVQAILRLKENQDYTIPMSHVVRVEEVSNSINSVRYFLTGSNQVRVGIAAHQGSKETRVSEAKLHEKYYSFCLGSAGVQPVGLQTFRQRMRDLKVSLGFDIIMGKETAGPPSVEYEFITIVETKRT</sequence>
<dbReference type="InterPro" id="IPR014015">
    <property type="entry name" value="Helicase_SF3_DNA-vir"/>
</dbReference>
<dbReference type="GO" id="GO:0005524">
    <property type="term" value="F:ATP binding"/>
    <property type="evidence" value="ECO:0007669"/>
    <property type="project" value="UniProtKB-KW"/>
</dbReference>
<dbReference type="SUPFAM" id="SSF56747">
    <property type="entry name" value="Prim-pol domain"/>
    <property type="match status" value="1"/>
</dbReference>
<dbReference type="InterPro" id="IPR051620">
    <property type="entry name" value="ORF904-like_C"/>
</dbReference>
<dbReference type="Pfam" id="PF08706">
    <property type="entry name" value="D5_N"/>
    <property type="match status" value="1"/>
</dbReference>
<dbReference type="RefSeq" id="WP_222875416.1">
    <property type="nucleotide sequence ID" value="NZ_AP023361.1"/>
</dbReference>
<dbReference type="PANTHER" id="PTHR35372:SF2">
    <property type="entry name" value="SF3 HELICASE DOMAIN-CONTAINING PROTEIN"/>
    <property type="match status" value="1"/>
</dbReference>
<dbReference type="Pfam" id="PF19263">
    <property type="entry name" value="DUF5906"/>
    <property type="match status" value="1"/>
</dbReference>
<reference evidence="5 6" key="1">
    <citation type="submission" date="2020-08" db="EMBL/GenBank/DDBJ databases">
        <title>Genome sequence of Rhizobiales bacterium strain IZ6.</title>
        <authorList>
            <person name="Nakai R."/>
            <person name="Naganuma T."/>
        </authorList>
    </citation>
    <scope>NUCLEOTIDE SEQUENCE [LARGE SCALE GENOMIC DNA]</scope>
    <source>
        <strain evidence="5 6">IZ6</strain>
    </source>
</reference>
<keyword evidence="2" id="KW-0378">Hydrolase</keyword>
<dbReference type="CDD" id="cd04859">
    <property type="entry name" value="Prim_Pol"/>
    <property type="match status" value="1"/>
</dbReference>
<keyword evidence="3" id="KW-0067">ATP-binding</keyword>
<evidence type="ECO:0000256" key="2">
    <source>
        <dbReference type="ARBA" id="ARBA00022801"/>
    </source>
</evidence>
<proteinExistence type="predicted"/>
<protein>
    <recommendedName>
        <fullName evidence="4">SF3 helicase domain-containing protein</fullName>
    </recommendedName>
</protein>
<dbReference type="InterPro" id="IPR027417">
    <property type="entry name" value="P-loop_NTPase"/>
</dbReference>
<dbReference type="Pfam" id="PF09250">
    <property type="entry name" value="Prim-Pol"/>
    <property type="match status" value="1"/>
</dbReference>
<dbReference type="PROSITE" id="PS51206">
    <property type="entry name" value="SF3_HELICASE_1"/>
    <property type="match status" value="1"/>
</dbReference>
<evidence type="ECO:0000259" key="4">
    <source>
        <dbReference type="PROSITE" id="PS51206"/>
    </source>
</evidence>
<dbReference type="InterPro" id="IPR014818">
    <property type="entry name" value="Phage/plasmid_primase_P4_C"/>
</dbReference>
<dbReference type="Gene3D" id="3.40.50.300">
    <property type="entry name" value="P-loop containing nucleotide triphosphate hydrolases"/>
    <property type="match status" value="1"/>
</dbReference>
<dbReference type="PANTHER" id="PTHR35372">
    <property type="entry name" value="ATP BINDING PROTEIN-RELATED"/>
    <property type="match status" value="1"/>
</dbReference>
<dbReference type="NCBIfam" id="TIGR01613">
    <property type="entry name" value="primase_Cterm"/>
    <property type="match status" value="1"/>
</dbReference>
<evidence type="ECO:0000313" key="6">
    <source>
        <dbReference type="Proteomes" id="UP000515317"/>
    </source>
</evidence>
<keyword evidence="6" id="KW-1185">Reference proteome</keyword>
<dbReference type="AlphaFoldDB" id="A0A6S6QMS9"/>
<dbReference type="SUPFAM" id="SSF52540">
    <property type="entry name" value="P-loop containing nucleoside triphosphate hydrolases"/>
    <property type="match status" value="1"/>
</dbReference>
<dbReference type="EMBL" id="AP023361">
    <property type="protein sequence ID" value="BCJ91794.1"/>
    <property type="molecule type" value="Genomic_DNA"/>
</dbReference>
<dbReference type="SMART" id="SM00943">
    <property type="entry name" value="Prim-Pol"/>
    <property type="match status" value="1"/>
</dbReference>
<dbReference type="Proteomes" id="UP000515317">
    <property type="component" value="Chromosome"/>
</dbReference>
<dbReference type="InterPro" id="IPR045455">
    <property type="entry name" value="NrS-1_pol-like_helicase"/>
</dbReference>
<keyword evidence="1" id="KW-0547">Nucleotide-binding</keyword>
<name>A0A6S6QMS9_9HYPH</name>
<dbReference type="InterPro" id="IPR015330">
    <property type="entry name" value="DNA_primase/pol_bifunc_N"/>
</dbReference>
<dbReference type="InterPro" id="IPR006500">
    <property type="entry name" value="Helicase_put_C_phage/plasmid"/>
</dbReference>
<dbReference type="GO" id="GO:0016787">
    <property type="term" value="F:hydrolase activity"/>
    <property type="evidence" value="ECO:0007669"/>
    <property type="project" value="UniProtKB-KW"/>
</dbReference>
<feature type="domain" description="SF3 helicase" evidence="4">
    <location>
        <begin position="519"/>
        <end position="674"/>
    </location>
</feature>
<organism evidence="5 6">
    <name type="scientific">Terrihabitans soli</name>
    <dbReference type="NCBI Taxonomy" id="708113"/>
    <lineage>
        <taxon>Bacteria</taxon>
        <taxon>Pseudomonadati</taxon>
        <taxon>Pseudomonadota</taxon>
        <taxon>Alphaproteobacteria</taxon>
        <taxon>Hyphomicrobiales</taxon>
        <taxon>Terrihabitans</taxon>
    </lineage>
</organism>